<reference evidence="1 2" key="1">
    <citation type="submission" date="2018-08" db="EMBL/GenBank/DDBJ databases">
        <title>A genome reference for cultivated species of the human gut microbiota.</title>
        <authorList>
            <person name="Zou Y."/>
            <person name="Xue W."/>
            <person name="Luo G."/>
        </authorList>
    </citation>
    <scope>NUCLEOTIDE SEQUENCE [LARGE SCALE GENOMIC DNA]</scope>
    <source>
        <strain evidence="1 2">OM05-15BH</strain>
    </source>
</reference>
<comment type="caution">
    <text evidence="1">The sequence shown here is derived from an EMBL/GenBank/DDBJ whole genome shotgun (WGS) entry which is preliminary data.</text>
</comment>
<gene>
    <name evidence="1" type="ORF">DXB65_18215</name>
</gene>
<proteinExistence type="predicted"/>
<name>A0A3E5B5Q9_9BACE</name>
<organism evidence="1 2">
    <name type="scientific">Bacteroides oleiciplenus</name>
    <dbReference type="NCBI Taxonomy" id="626931"/>
    <lineage>
        <taxon>Bacteria</taxon>
        <taxon>Pseudomonadati</taxon>
        <taxon>Bacteroidota</taxon>
        <taxon>Bacteroidia</taxon>
        <taxon>Bacteroidales</taxon>
        <taxon>Bacteroidaceae</taxon>
        <taxon>Bacteroides</taxon>
    </lineage>
</organism>
<dbReference type="RefSeq" id="WP_009127671.1">
    <property type="nucleotide sequence ID" value="NZ_CABKRN010000001.1"/>
</dbReference>
<sequence length="73" mass="8017">MNNKTIKEKYLSPTIEVIEVENEGVIALSDFTGGNPALPGRNYTTSRTKNSIQSASAFSDLEDLINDILTIEK</sequence>
<dbReference type="AlphaFoldDB" id="A0A3E5B5Q9"/>
<protein>
    <submittedName>
        <fullName evidence="1">Uncharacterized protein</fullName>
    </submittedName>
</protein>
<evidence type="ECO:0000313" key="2">
    <source>
        <dbReference type="Proteomes" id="UP000260983"/>
    </source>
</evidence>
<dbReference type="EMBL" id="QSUL01000013">
    <property type="protein sequence ID" value="RGN32695.1"/>
    <property type="molecule type" value="Genomic_DNA"/>
</dbReference>
<evidence type="ECO:0000313" key="1">
    <source>
        <dbReference type="EMBL" id="RGN32695.1"/>
    </source>
</evidence>
<dbReference type="Proteomes" id="UP000260983">
    <property type="component" value="Unassembled WGS sequence"/>
</dbReference>
<accession>A0A3E5B5Q9</accession>